<reference evidence="8 9" key="1">
    <citation type="journal article" date="2016" name="Genome Announc.">
        <title>Draft Whole-Genome Sequence of Trichoderma gamsii T6085, a Promising Biocontrol Agent of Fusarium Head Blight on Wheat.</title>
        <authorList>
            <person name="Baroncelli R."/>
            <person name="Zapparata A."/>
            <person name="Piaggeschi G."/>
            <person name="Sarrocco S."/>
            <person name="Vannacci G."/>
        </authorList>
    </citation>
    <scope>NUCLEOTIDE SEQUENCE [LARGE SCALE GENOMIC DNA]</scope>
    <source>
        <strain evidence="8 9">T6085</strain>
    </source>
</reference>
<dbReference type="RefSeq" id="XP_024405057.1">
    <property type="nucleotide sequence ID" value="XM_024550162.1"/>
</dbReference>
<dbReference type="EMBL" id="JPDN02000030">
    <property type="protein sequence ID" value="PON23235.1"/>
    <property type="molecule type" value="Genomic_DNA"/>
</dbReference>
<dbReference type="CDD" id="cd00067">
    <property type="entry name" value="GAL4"/>
    <property type="match status" value="1"/>
</dbReference>
<evidence type="ECO:0000256" key="4">
    <source>
        <dbReference type="ARBA" id="ARBA00023163"/>
    </source>
</evidence>
<feature type="compositionally biased region" description="Polar residues" evidence="6">
    <location>
        <begin position="147"/>
        <end position="163"/>
    </location>
</feature>
<keyword evidence="2" id="KW-0862">Zinc</keyword>
<dbReference type="InterPro" id="IPR001138">
    <property type="entry name" value="Zn2Cys6_DnaBD"/>
</dbReference>
<proteinExistence type="predicted"/>
<keyword evidence="5" id="KW-0539">Nucleus</keyword>
<feature type="compositionally biased region" description="Low complexity" evidence="6">
    <location>
        <begin position="121"/>
        <end position="146"/>
    </location>
</feature>
<keyword evidence="9" id="KW-1185">Reference proteome</keyword>
<keyword evidence="4" id="KW-0804">Transcription</keyword>
<dbReference type="InterPro" id="IPR036864">
    <property type="entry name" value="Zn2-C6_fun-type_DNA-bd_sf"/>
</dbReference>
<dbReference type="GeneID" id="29985458"/>
<evidence type="ECO:0000256" key="1">
    <source>
        <dbReference type="ARBA" id="ARBA00022723"/>
    </source>
</evidence>
<dbReference type="GO" id="GO:0008270">
    <property type="term" value="F:zinc ion binding"/>
    <property type="evidence" value="ECO:0007669"/>
    <property type="project" value="InterPro"/>
</dbReference>
<evidence type="ECO:0000256" key="5">
    <source>
        <dbReference type="ARBA" id="ARBA00023242"/>
    </source>
</evidence>
<keyword evidence="1" id="KW-0479">Metal-binding</keyword>
<evidence type="ECO:0000256" key="6">
    <source>
        <dbReference type="SAM" id="MobiDB-lite"/>
    </source>
</evidence>
<evidence type="ECO:0000259" key="7">
    <source>
        <dbReference type="PROSITE" id="PS50048"/>
    </source>
</evidence>
<dbReference type="GO" id="GO:0003677">
    <property type="term" value="F:DNA binding"/>
    <property type="evidence" value="ECO:0007669"/>
    <property type="project" value="InterPro"/>
</dbReference>
<dbReference type="PROSITE" id="PS50048">
    <property type="entry name" value="ZN2_CY6_FUNGAL_2"/>
    <property type="match status" value="1"/>
</dbReference>
<dbReference type="SMART" id="SM00066">
    <property type="entry name" value="GAL4"/>
    <property type="match status" value="1"/>
</dbReference>
<protein>
    <recommendedName>
        <fullName evidence="7">Zn(2)-C6 fungal-type domain-containing protein</fullName>
    </recommendedName>
</protein>
<comment type="caution">
    <text evidence="8">The sequence shown here is derived from an EMBL/GenBank/DDBJ whole genome shotgun (WGS) entry which is preliminary data.</text>
</comment>
<evidence type="ECO:0000256" key="2">
    <source>
        <dbReference type="ARBA" id="ARBA00022833"/>
    </source>
</evidence>
<feature type="region of interest" description="Disordered" evidence="6">
    <location>
        <begin position="119"/>
        <end position="163"/>
    </location>
</feature>
<name>A0A2P4ZG18_9HYPO</name>
<dbReference type="GO" id="GO:0006351">
    <property type="term" value="P:DNA-templated transcription"/>
    <property type="evidence" value="ECO:0007669"/>
    <property type="project" value="InterPro"/>
</dbReference>
<dbReference type="Proteomes" id="UP000054821">
    <property type="component" value="Unassembled WGS sequence"/>
</dbReference>
<evidence type="ECO:0000313" key="9">
    <source>
        <dbReference type="Proteomes" id="UP000054821"/>
    </source>
</evidence>
<dbReference type="SUPFAM" id="SSF57701">
    <property type="entry name" value="Zn2/Cys6 DNA-binding domain"/>
    <property type="match status" value="1"/>
</dbReference>
<organism evidence="8 9">
    <name type="scientific">Trichoderma gamsii</name>
    <dbReference type="NCBI Taxonomy" id="398673"/>
    <lineage>
        <taxon>Eukaryota</taxon>
        <taxon>Fungi</taxon>
        <taxon>Dikarya</taxon>
        <taxon>Ascomycota</taxon>
        <taxon>Pezizomycotina</taxon>
        <taxon>Sordariomycetes</taxon>
        <taxon>Hypocreomycetidae</taxon>
        <taxon>Hypocreales</taxon>
        <taxon>Hypocreaceae</taxon>
        <taxon>Trichoderma</taxon>
    </lineage>
</organism>
<feature type="domain" description="Zn(2)-C6 fungal-type" evidence="7">
    <location>
        <begin position="53"/>
        <end position="83"/>
    </location>
</feature>
<keyword evidence="3" id="KW-0805">Transcription regulation</keyword>
<dbReference type="PANTHER" id="PTHR47660:SF3">
    <property type="entry name" value="FINGER DOMAIN PROTEIN, PUTATIVE (AFU_ORTHOLOGUE AFUA_4G03310)-RELATED"/>
    <property type="match status" value="1"/>
</dbReference>
<dbReference type="STRING" id="398673.A0A2P4ZG18"/>
<accession>A0A2P4ZG18</accession>
<dbReference type="Gene3D" id="4.10.240.10">
    <property type="entry name" value="Zn(2)-C6 fungal-type DNA-binding domain"/>
    <property type="match status" value="1"/>
</dbReference>
<dbReference type="Pfam" id="PF00172">
    <property type="entry name" value="Zn_clus"/>
    <property type="match status" value="1"/>
</dbReference>
<dbReference type="GO" id="GO:0000981">
    <property type="term" value="F:DNA-binding transcription factor activity, RNA polymerase II-specific"/>
    <property type="evidence" value="ECO:0007669"/>
    <property type="project" value="InterPro"/>
</dbReference>
<evidence type="ECO:0000256" key="3">
    <source>
        <dbReference type="ARBA" id="ARBA00023015"/>
    </source>
</evidence>
<dbReference type="PANTHER" id="PTHR47660">
    <property type="entry name" value="TRANSCRIPTION FACTOR WITH C2H2 AND ZN(2)-CYS(6) DNA BINDING DOMAIN (EUROFUNG)-RELATED-RELATED"/>
    <property type="match status" value="1"/>
</dbReference>
<sequence>MDESTRSATSKTPATFNEICTICHKPFTKEYSFNRHVSYCRRAKAKRKNRPRSCRRCYVSKTKCSLSRPQCSRCQAQGLECMYEGAVQQPLIENPSILQQQKPGLTADSCQTESLAPGTLSSDYTTHPYSTSSSSSDVHQSSDEQSANNSNTEKTPFPNSTNSWQTALNFHSSTLEEEDGTQSGASTELLHTYQVFTTSKFAAGLLSQAISAFPQMMLRRQTFPPFIHAHWHLPSLPETLANCMSIAQLFATRTTETRPFLWRTIGTEVKRLQDEVELATLLDLQNALQSVILFVIMAIVDQDSGTLSLAPNFFLIFKVLCNRSRDLLGGSCFTYPGEALPNTSWEDWIYAETRRRIICVWFLISRILSVQAGSSSMPEYPMSLLPVVSSKTLWEARSITEWQTEKALYDASDPMTSFEELIDAKRRSNQPYYRRKLETWDAGADKMGIMLNIAAELV</sequence>
<dbReference type="AlphaFoldDB" id="A0A2P4ZG18"/>
<evidence type="ECO:0000313" key="8">
    <source>
        <dbReference type="EMBL" id="PON23235.1"/>
    </source>
</evidence>
<gene>
    <name evidence="8" type="ORF">TGAM01_v207762</name>
</gene>